<feature type="compositionally biased region" description="Basic and acidic residues" evidence="1">
    <location>
        <begin position="99"/>
        <end position="109"/>
    </location>
</feature>
<feature type="region of interest" description="Disordered" evidence="1">
    <location>
        <begin position="37"/>
        <end position="109"/>
    </location>
</feature>
<keyword evidence="3" id="KW-1185">Reference proteome</keyword>
<gene>
    <name evidence="2" type="ORF">PHMEG_00017014</name>
</gene>
<name>A0A225VXS6_9STRA</name>
<evidence type="ECO:0000313" key="3">
    <source>
        <dbReference type="Proteomes" id="UP000198211"/>
    </source>
</evidence>
<accession>A0A225VXS6</accession>
<feature type="compositionally biased region" description="Acidic residues" evidence="1">
    <location>
        <begin position="66"/>
        <end position="79"/>
    </location>
</feature>
<comment type="caution">
    <text evidence="2">The sequence shown here is derived from an EMBL/GenBank/DDBJ whole genome shotgun (WGS) entry which is preliminary data.</text>
</comment>
<evidence type="ECO:0000313" key="2">
    <source>
        <dbReference type="EMBL" id="OWZ10175.1"/>
    </source>
</evidence>
<dbReference type="AlphaFoldDB" id="A0A225VXS6"/>
<reference evidence="3" key="1">
    <citation type="submission" date="2017-03" db="EMBL/GenBank/DDBJ databases">
        <title>Phytopthora megakarya and P. palmivora, two closely related causual agents of cacao black pod achieved similar genome size and gene model numbers by different mechanisms.</title>
        <authorList>
            <person name="Ali S."/>
            <person name="Shao J."/>
            <person name="Larry D.J."/>
            <person name="Kronmiller B."/>
            <person name="Shen D."/>
            <person name="Strem M.D."/>
            <person name="Melnick R.L."/>
            <person name="Guiltinan M.J."/>
            <person name="Tyler B.M."/>
            <person name="Meinhardt L.W."/>
            <person name="Bailey B.A."/>
        </authorList>
    </citation>
    <scope>NUCLEOTIDE SEQUENCE [LARGE SCALE GENOMIC DNA]</scope>
    <source>
        <strain evidence="3">zdho120</strain>
    </source>
</reference>
<protein>
    <submittedName>
        <fullName evidence="2">Uncharacterized protein</fullName>
    </submittedName>
</protein>
<sequence>MIPVDFGCRRNDSRSIPRITFTEGARASEVLKTYTSDDDDLRDIYDDNDYDNHDGWNADESRYTDEERENDDSADEDDFVAVANKGERRNEADMTCARSDARVPKTEQS</sequence>
<dbReference type="Proteomes" id="UP000198211">
    <property type="component" value="Unassembled WGS sequence"/>
</dbReference>
<organism evidence="2 3">
    <name type="scientific">Phytophthora megakarya</name>
    <dbReference type="NCBI Taxonomy" id="4795"/>
    <lineage>
        <taxon>Eukaryota</taxon>
        <taxon>Sar</taxon>
        <taxon>Stramenopiles</taxon>
        <taxon>Oomycota</taxon>
        <taxon>Peronosporomycetes</taxon>
        <taxon>Peronosporales</taxon>
        <taxon>Peronosporaceae</taxon>
        <taxon>Phytophthora</taxon>
    </lineage>
</organism>
<dbReference type="EMBL" id="NBNE01002533">
    <property type="protein sequence ID" value="OWZ10175.1"/>
    <property type="molecule type" value="Genomic_DNA"/>
</dbReference>
<proteinExistence type="predicted"/>
<feature type="compositionally biased region" description="Basic and acidic residues" evidence="1">
    <location>
        <begin position="42"/>
        <end position="65"/>
    </location>
</feature>
<evidence type="ECO:0000256" key="1">
    <source>
        <dbReference type="SAM" id="MobiDB-lite"/>
    </source>
</evidence>